<dbReference type="EMBL" id="QKWH01000007">
    <property type="protein sequence ID" value="PZR52793.1"/>
    <property type="molecule type" value="Genomic_DNA"/>
</dbReference>
<evidence type="ECO:0000256" key="2">
    <source>
        <dbReference type="ARBA" id="ARBA00023125"/>
    </source>
</evidence>
<keyword evidence="1" id="KW-0805">Transcription regulation</keyword>
<dbReference type="InterPro" id="IPR025996">
    <property type="entry name" value="MT1864/Rv1816-like_C"/>
</dbReference>
<feature type="domain" description="HTH tetR-type" evidence="5">
    <location>
        <begin position="9"/>
        <end position="69"/>
    </location>
</feature>
<dbReference type="InterPro" id="IPR001647">
    <property type="entry name" value="HTH_TetR"/>
</dbReference>
<evidence type="ECO:0000256" key="4">
    <source>
        <dbReference type="PROSITE-ProRule" id="PRU00335"/>
    </source>
</evidence>
<dbReference type="Pfam" id="PF00440">
    <property type="entry name" value="TetR_N"/>
    <property type="match status" value="1"/>
</dbReference>
<proteinExistence type="predicted"/>
<dbReference type="InterPro" id="IPR050109">
    <property type="entry name" value="HTH-type_TetR-like_transc_reg"/>
</dbReference>
<dbReference type="SUPFAM" id="SSF46689">
    <property type="entry name" value="Homeodomain-like"/>
    <property type="match status" value="1"/>
</dbReference>
<evidence type="ECO:0000313" key="7">
    <source>
        <dbReference type="Proteomes" id="UP000248783"/>
    </source>
</evidence>
<evidence type="ECO:0000256" key="1">
    <source>
        <dbReference type="ARBA" id="ARBA00023015"/>
    </source>
</evidence>
<keyword evidence="2 4" id="KW-0238">DNA-binding</keyword>
<accession>A0A2W5WQ22</accession>
<reference evidence="6 7" key="1">
    <citation type="submission" date="2018-06" db="EMBL/GenBank/DDBJ databases">
        <title>Whole genome sequencing of a novel hydrocarbon degrading bacterial strain, PW21 isolated from oil contaminated produced water sample.</title>
        <authorList>
            <person name="Nagkirti P."/>
            <person name="Shaikh A."/>
            <person name="Gowdaman V."/>
            <person name="Engineer A.E."/>
            <person name="Dagar S."/>
            <person name="Dhakephalkar P.K."/>
        </authorList>
    </citation>
    <scope>NUCLEOTIDE SEQUENCE [LARGE SCALE GENOMIC DNA]</scope>
    <source>
        <strain evidence="6 7">PW21</strain>
    </source>
</reference>
<evidence type="ECO:0000256" key="3">
    <source>
        <dbReference type="ARBA" id="ARBA00023163"/>
    </source>
</evidence>
<keyword evidence="7" id="KW-1185">Reference proteome</keyword>
<evidence type="ECO:0000313" key="6">
    <source>
        <dbReference type="EMBL" id="PZR52793.1"/>
    </source>
</evidence>
<dbReference type="GO" id="GO:0000976">
    <property type="term" value="F:transcription cis-regulatory region binding"/>
    <property type="evidence" value="ECO:0007669"/>
    <property type="project" value="TreeGrafter"/>
</dbReference>
<dbReference type="InterPro" id="IPR009057">
    <property type="entry name" value="Homeodomain-like_sf"/>
</dbReference>
<dbReference type="PANTHER" id="PTHR30055:SF234">
    <property type="entry name" value="HTH-TYPE TRANSCRIPTIONAL REGULATOR BETI"/>
    <property type="match status" value="1"/>
</dbReference>
<feature type="DNA-binding region" description="H-T-H motif" evidence="4">
    <location>
        <begin position="32"/>
        <end position="51"/>
    </location>
</feature>
<dbReference type="AlphaFoldDB" id="A0A2W5WQ22"/>
<dbReference type="Gene3D" id="1.10.357.10">
    <property type="entry name" value="Tetracycline Repressor, domain 2"/>
    <property type="match status" value="1"/>
</dbReference>
<dbReference type="PRINTS" id="PR00455">
    <property type="entry name" value="HTHTETR"/>
</dbReference>
<dbReference type="GO" id="GO:0003700">
    <property type="term" value="F:DNA-binding transcription factor activity"/>
    <property type="evidence" value="ECO:0007669"/>
    <property type="project" value="TreeGrafter"/>
</dbReference>
<dbReference type="Pfam" id="PF13305">
    <property type="entry name" value="TetR_C_33"/>
    <property type="match status" value="1"/>
</dbReference>
<dbReference type="Proteomes" id="UP000248783">
    <property type="component" value="Unassembled WGS sequence"/>
</dbReference>
<organism evidence="6 7">
    <name type="scientific">Xylanimonas oleitrophica</name>
    <dbReference type="NCBI Taxonomy" id="2607479"/>
    <lineage>
        <taxon>Bacteria</taxon>
        <taxon>Bacillati</taxon>
        <taxon>Actinomycetota</taxon>
        <taxon>Actinomycetes</taxon>
        <taxon>Micrococcales</taxon>
        <taxon>Promicromonosporaceae</taxon>
        <taxon>Xylanimonas</taxon>
    </lineage>
</organism>
<dbReference type="PROSITE" id="PS50977">
    <property type="entry name" value="HTH_TETR_2"/>
    <property type="match status" value="1"/>
</dbReference>
<dbReference type="SUPFAM" id="SSF48498">
    <property type="entry name" value="Tetracyclin repressor-like, C-terminal domain"/>
    <property type="match status" value="1"/>
</dbReference>
<gene>
    <name evidence="6" type="ORF">DNL40_10535</name>
</gene>
<dbReference type="InterPro" id="IPR036271">
    <property type="entry name" value="Tet_transcr_reg_TetR-rel_C_sf"/>
</dbReference>
<dbReference type="RefSeq" id="WP_111251214.1">
    <property type="nucleotide sequence ID" value="NZ_QKWH01000007.1"/>
</dbReference>
<sequence length="198" mass="20724">MARPRTHDAALRGALLESASRAVAESGVVGMSLRAVAAAAGTTTAAVYSLFGSREALVDAVVDEGFERFAARLATVADTDDPRADLISLGQAYRTNALENPHYYRVMFTEASGVASRGRSDPTFQVLVRAVERAAGCDRPGAADRATRLWAYVHGLVSLELAGLITDAGADRTESYLADLRAALPLLLASAEGAGGEE</sequence>
<keyword evidence="3" id="KW-0804">Transcription</keyword>
<protein>
    <submittedName>
        <fullName evidence="6">TetR/AcrR family transcriptional regulator</fullName>
    </submittedName>
</protein>
<name>A0A2W5WQ22_9MICO</name>
<dbReference type="PANTHER" id="PTHR30055">
    <property type="entry name" value="HTH-TYPE TRANSCRIPTIONAL REGULATOR RUTR"/>
    <property type="match status" value="1"/>
</dbReference>
<evidence type="ECO:0000259" key="5">
    <source>
        <dbReference type="PROSITE" id="PS50977"/>
    </source>
</evidence>
<comment type="caution">
    <text evidence="6">The sequence shown here is derived from an EMBL/GenBank/DDBJ whole genome shotgun (WGS) entry which is preliminary data.</text>
</comment>